<feature type="transmembrane region" description="Helical" evidence="1">
    <location>
        <begin position="55"/>
        <end position="75"/>
    </location>
</feature>
<keyword evidence="1" id="KW-0472">Membrane</keyword>
<keyword evidence="1" id="KW-1133">Transmembrane helix</keyword>
<protein>
    <recommendedName>
        <fullName evidence="4">DUF3105 domain-containing protein</fullName>
    </recommendedName>
</protein>
<gene>
    <name evidence="2" type="ORF">J2T15_002118</name>
</gene>
<name>A0ABT9TZE3_PAEHA</name>
<dbReference type="Pfam" id="PF11303">
    <property type="entry name" value="DUF3105"/>
    <property type="match status" value="1"/>
</dbReference>
<dbReference type="InterPro" id="IPR021454">
    <property type="entry name" value="DUF3105"/>
</dbReference>
<evidence type="ECO:0008006" key="4">
    <source>
        <dbReference type="Google" id="ProtNLM"/>
    </source>
</evidence>
<proteinExistence type="predicted"/>
<dbReference type="PANTHER" id="PTHR34179">
    <property type="entry name" value="TUMOR PROTEIN P53-INDUCIBLE PROTEIN 13"/>
    <property type="match status" value="1"/>
</dbReference>
<evidence type="ECO:0000256" key="1">
    <source>
        <dbReference type="SAM" id="Phobius"/>
    </source>
</evidence>
<dbReference type="Proteomes" id="UP001229346">
    <property type="component" value="Unassembled WGS sequence"/>
</dbReference>
<organism evidence="2 3">
    <name type="scientific">Paenibacillus harenae</name>
    <dbReference type="NCBI Taxonomy" id="306543"/>
    <lineage>
        <taxon>Bacteria</taxon>
        <taxon>Bacillati</taxon>
        <taxon>Bacillota</taxon>
        <taxon>Bacilli</taxon>
        <taxon>Bacillales</taxon>
        <taxon>Paenibacillaceae</taxon>
        <taxon>Paenibacillus</taxon>
    </lineage>
</organism>
<evidence type="ECO:0000313" key="2">
    <source>
        <dbReference type="EMBL" id="MDQ0112683.1"/>
    </source>
</evidence>
<reference evidence="2 3" key="1">
    <citation type="submission" date="2023-07" db="EMBL/GenBank/DDBJ databases">
        <title>Sorghum-associated microbial communities from plants grown in Nebraska, USA.</title>
        <authorList>
            <person name="Schachtman D."/>
        </authorList>
    </citation>
    <scope>NUCLEOTIDE SEQUENCE [LARGE SCALE GENOMIC DNA]</scope>
    <source>
        <strain evidence="2 3">CC482</strain>
    </source>
</reference>
<dbReference type="EMBL" id="JAUSSU010000004">
    <property type="protein sequence ID" value="MDQ0112683.1"/>
    <property type="molecule type" value="Genomic_DNA"/>
</dbReference>
<dbReference type="PANTHER" id="PTHR34179:SF1">
    <property type="entry name" value="TUMOR PROTEIN P53-INDUCIBLE PROTEIN 13"/>
    <property type="match status" value="1"/>
</dbReference>
<accession>A0ABT9TZE3</accession>
<comment type="caution">
    <text evidence="2">The sequence shown here is derived from an EMBL/GenBank/DDBJ whole genome shotgun (WGS) entry which is preliminary data.</text>
</comment>
<sequence>MHNQGSESAIWLYIAGLIFIIAIVSYVLAARKNKESVNRMKKEARNVLKQTVKKFRLAGHLLIVVALILVFVHYLPKWMQTYDVAELNYDMQIEVKTDEYFGADHTDSTVNYEMKIPTSGPHSPHDLKFGFYNERPAFEMLVHNLEHGDIIIHYRPSVTHDQVTLLQYLAKFREAGAGVLAVPNDELPEGAELVVTAWTKTMELDGFNERAVAQFIYDNINRGPEQIPANIRRGGGTM</sequence>
<keyword evidence="3" id="KW-1185">Reference proteome</keyword>
<evidence type="ECO:0000313" key="3">
    <source>
        <dbReference type="Proteomes" id="UP001229346"/>
    </source>
</evidence>
<feature type="transmembrane region" description="Helical" evidence="1">
    <location>
        <begin position="12"/>
        <end position="30"/>
    </location>
</feature>
<keyword evidence="1" id="KW-0812">Transmembrane</keyword>